<proteinExistence type="inferred from homology"/>
<organism evidence="4 5">
    <name type="scientific">Azorhizobium caulinodans (strain ATCC 43989 / DSM 5975 / JCM 20966 / LMG 6465 / NBRC 14845 / NCIMB 13405 / ORS 571)</name>
    <dbReference type="NCBI Taxonomy" id="438753"/>
    <lineage>
        <taxon>Bacteria</taxon>
        <taxon>Pseudomonadati</taxon>
        <taxon>Pseudomonadota</taxon>
        <taxon>Alphaproteobacteria</taxon>
        <taxon>Hyphomicrobiales</taxon>
        <taxon>Xanthobacteraceae</taxon>
        <taxon>Azorhizobium</taxon>
    </lineage>
</organism>
<dbReference type="InterPro" id="IPR001753">
    <property type="entry name" value="Enoyl-CoA_hydra/iso"/>
</dbReference>
<evidence type="ECO:0000313" key="4">
    <source>
        <dbReference type="EMBL" id="BAF87529.1"/>
    </source>
</evidence>
<dbReference type="InterPro" id="IPR014748">
    <property type="entry name" value="Enoyl-CoA_hydra_C"/>
</dbReference>
<dbReference type="STRING" id="438753.AZC_1531"/>
<comment type="similarity">
    <text evidence="1">Belongs to the enoyl-CoA hydratase/isomerase family.</text>
</comment>
<dbReference type="GO" id="GO:0006635">
    <property type="term" value="P:fatty acid beta-oxidation"/>
    <property type="evidence" value="ECO:0007669"/>
    <property type="project" value="TreeGrafter"/>
</dbReference>
<protein>
    <submittedName>
        <fullName evidence="4">Enoyl-CoA hydratase</fullName>
    </submittedName>
</protein>
<dbReference type="Pfam" id="PF00378">
    <property type="entry name" value="ECH_1"/>
    <property type="match status" value="1"/>
</dbReference>
<dbReference type="HOGENOM" id="CLU_009834_7_3_5"/>
<dbReference type="CDD" id="cd06558">
    <property type="entry name" value="crotonase-like"/>
    <property type="match status" value="1"/>
</dbReference>
<reference evidence="4 5" key="4">
    <citation type="journal article" date="2009" name="Appl. Environ. Microbiol.">
        <title>Comparative genome-wide transcriptional profiling of Azorhizobium caulinodans ORS571 grown under free-living and symbiotic conditions.</title>
        <authorList>
            <person name="Tsukada S."/>
            <person name="Aono T."/>
            <person name="Akiba N."/>
            <person name="Lee KB."/>
            <person name="Liu CT."/>
            <person name="Toyazaki H."/>
            <person name="Oyaizu H."/>
        </authorList>
    </citation>
    <scope>NUCLEOTIDE SEQUENCE [LARGE SCALE GENOMIC DNA]</scope>
    <source>
        <strain evidence="5">ATCC 43989 / DSM 5975 / JCM 20966 / LMG 6465 / NBRC 14845 / NCIMB 13405 / ORS 571</strain>
    </source>
</reference>
<evidence type="ECO:0000313" key="5">
    <source>
        <dbReference type="Proteomes" id="UP000000270"/>
    </source>
</evidence>
<reference evidence="4 5" key="1">
    <citation type="journal article" date="2007" name="Appl. Environ. Microbiol.">
        <title>Rhizobial factors required for stem nodule maturation and maintenance in Sesbania rostrata-Azorhizobium caulinodans ORS571 symbiosis.</title>
        <authorList>
            <person name="Suzuki S."/>
            <person name="Aono T."/>
            <person name="Lee KB."/>
            <person name="Suzuki T."/>
            <person name="Liu CT."/>
            <person name="Miwa H."/>
            <person name="Wakao S."/>
            <person name="Iki T."/>
            <person name="Oyaizu H."/>
        </authorList>
    </citation>
    <scope>NUCLEOTIDE SEQUENCE [LARGE SCALE GENOMIC DNA]</scope>
    <source>
        <strain evidence="5">ATCC 43989 / DSM 5975 / JCM 20966 / LMG 6465 / NBRC 14845 / NCIMB 13405 / ORS 571</strain>
    </source>
</reference>
<reference evidence="4 5" key="5">
    <citation type="journal article" date="2010" name="Appl. Environ. Microbiol.">
        <title>phrR-like gene praR of Azorhizobium caulinodans ORS571 is essential for symbiosis with Sesbania rostrata and is involved in expression of reb genes.</title>
        <authorList>
            <person name="Akiba N."/>
            <person name="Aono T."/>
            <person name="Toyazaki H."/>
            <person name="Sato S."/>
            <person name="Oyaizu H."/>
        </authorList>
    </citation>
    <scope>NUCLEOTIDE SEQUENCE [LARGE SCALE GENOMIC DNA]</scope>
    <source>
        <strain evidence="5">ATCC 43989 / DSM 5975 / JCM 20966 / LMG 6465 / NBRC 14845 / NCIMB 13405 / ORS 571</strain>
    </source>
</reference>
<keyword evidence="3" id="KW-0456">Lyase</keyword>
<dbReference type="PANTHER" id="PTHR11941:SF169">
    <property type="entry name" value="(7AS)-7A-METHYL-1,5-DIOXO-2,3,5,6,7,7A-HEXAHYDRO-1H-INDENE-CARBOXYL-COA HYDROLASE"/>
    <property type="match status" value="1"/>
</dbReference>
<dbReference type="eggNOG" id="COG1024">
    <property type="taxonomic scope" value="Bacteria"/>
</dbReference>
<evidence type="ECO:0000256" key="3">
    <source>
        <dbReference type="ARBA" id="ARBA00023239"/>
    </source>
</evidence>
<dbReference type="Gene3D" id="1.10.12.10">
    <property type="entry name" value="Lyase 2-enoyl-coa Hydratase, Chain A, domain 2"/>
    <property type="match status" value="1"/>
</dbReference>
<evidence type="ECO:0000256" key="1">
    <source>
        <dbReference type="ARBA" id="ARBA00005254"/>
    </source>
</evidence>
<evidence type="ECO:0000256" key="2">
    <source>
        <dbReference type="ARBA" id="ARBA00023098"/>
    </source>
</evidence>
<dbReference type="SUPFAM" id="SSF52096">
    <property type="entry name" value="ClpP/crotonase"/>
    <property type="match status" value="1"/>
</dbReference>
<reference evidence="4 5" key="6">
    <citation type="journal article" date="2011" name="Appl. Environ. Microbiol.">
        <title>Involvement of the azorhizobial chromosome partition gene (parA) in the onset of bacteroid differentiation during Sesbania rostrata stem nodule development.</title>
        <authorList>
            <person name="Liu CT."/>
            <person name="Lee KB."/>
            <person name="Wang YS."/>
            <person name="Peng MH."/>
            <person name="Lee KT."/>
            <person name="Suzuki S."/>
            <person name="Suzuki T."/>
            <person name="Oyaizu H."/>
        </authorList>
    </citation>
    <scope>NUCLEOTIDE SEQUENCE [LARGE SCALE GENOMIC DNA]</scope>
    <source>
        <strain evidence="5">ATCC 43989 / DSM 5975 / JCM 20966 / LMG 6465 / NBRC 14845 / NCIMB 13405 / ORS 571</strain>
    </source>
</reference>
<name>A8HXR5_AZOC5</name>
<gene>
    <name evidence="4" type="ordered locus">AZC_1531</name>
</gene>
<keyword evidence="5" id="KW-1185">Reference proteome</keyword>
<sequence length="267" mass="27186">MTSAPAPASSAVFVTVEGGIARLVLSNPQRRNAISSGMWKTLADFAAEAGGRSDIRAAVIRGEGTLAFSGGADISDFDAARADASGAQTYDDVVEAACAAFQALPFPTLALVHGACVGAGAALSACCDLRLAATDAFFAIPAARLGLGYDPRGVSRLVRAFGPQAARLMLFTAERLPAERAFALGAVDEIAAADAVDAAAERLLSRMAENAPLTLKAAKLAIRAAEGAGGGAFAEARRLAAAANASADYREGRLAFAEKRAPRFKGA</sequence>
<dbReference type="Gene3D" id="3.90.226.10">
    <property type="entry name" value="2-enoyl-CoA Hydratase, Chain A, domain 1"/>
    <property type="match status" value="1"/>
</dbReference>
<dbReference type="EMBL" id="AP009384">
    <property type="protein sequence ID" value="BAF87529.1"/>
    <property type="molecule type" value="Genomic_DNA"/>
</dbReference>
<dbReference type="PANTHER" id="PTHR11941">
    <property type="entry name" value="ENOYL-COA HYDRATASE-RELATED"/>
    <property type="match status" value="1"/>
</dbReference>
<dbReference type="RefSeq" id="WP_012170059.1">
    <property type="nucleotide sequence ID" value="NC_009937.1"/>
</dbReference>
<reference evidence="5" key="2">
    <citation type="submission" date="2007-04" db="EMBL/GenBank/DDBJ databases">
        <title>Complete genome sequence of the nitrogen-fixing bacterium Azorhizobium caulinodans ORS571.</title>
        <authorList>
            <person name="Lee K.B."/>
            <person name="Backer P.D."/>
            <person name="Aono T."/>
            <person name="Liu C.T."/>
            <person name="Suzuki S."/>
            <person name="Suzuki T."/>
            <person name="Kaneko T."/>
            <person name="Yamada M."/>
            <person name="Tabata S."/>
            <person name="Kupfer D.M."/>
            <person name="Najar F.Z."/>
            <person name="Wiley G.B."/>
            <person name="Roe B."/>
            <person name="Binnewies T."/>
            <person name="Ussery D."/>
            <person name="Vereecke D."/>
            <person name="Gevers D."/>
            <person name="Holsters M."/>
            <person name="Oyaizu H."/>
        </authorList>
    </citation>
    <scope>NUCLEOTIDE SEQUENCE [LARGE SCALE GENOMIC DNA]</scope>
    <source>
        <strain evidence="5">ATCC 43989 / DSM 5975 / JCM 20966 / LMG 6465 / NBRC 14845 / NCIMB 13405 / ORS 571</strain>
    </source>
</reference>
<dbReference type="InterPro" id="IPR029045">
    <property type="entry name" value="ClpP/crotonase-like_dom_sf"/>
</dbReference>
<accession>A8HXR5</accession>
<dbReference type="AlphaFoldDB" id="A8HXR5"/>
<dbReference type="Proteomes" id="UP000000270">
    <property type="component" value="Chromosome"/>
</dbReference>
<reference evidence="4 5" key="3">
    <citation type="journal article" date="2008" name="BMC Genomics">
        <title>The genome of the versatile nitrogen fixer Azorhizobium caulinodans ORS571.</title>
        <authorList>
            <person name="Lee KB."/>
            <person name="Backer P.D."/>
            <person name="Aono T."/>
            <person name="Liu CT."/>
            <person name="Suzuki S."/>
            <person name="Suzuki T."/>
            <person name="Kaneko T."/>
            <person name="Yamada M."/>
            <person name="Tabata S."/>
            <person name="Kupfer D.M."/>
            <person name="Najar F.Z."/>
            <person name="Wiley G.B."/>
            <person name="Roe B."/>
            <person name="Binnewies T.T."/>
            <person name="Ussery D.W."/>
            <person name="D'Haeze W."/>
            <person name="Herder J.D."/>
            <person name="Gevers D."/>
            <person name="Vereecke D."/>
            <person name="Holsters M."/>
            <person name="Oyaizu H."/>
        </authorList>
    </citation>
    <scope>NUCLEOTIDE SEQUENCE [LARGE SCALE GENOMIC DNA]</scope>
    <source>
        <strain evidence="5">ATCC 43989 / DSM 5975 / JCM 20966 / LMG 6465 / NBRC 14845 / NCIMB 13405 / ORS 571</strain>
    </source>
</reference>
<dbReference type="GO" id="GO:0016829">
    <property type="term" value="F:lyase activity"/>
    <property type="evidence" value="ECO:0007669"/>
    <property type="project" value="UniProtKB-KW"/>
</dbReference>
<dbReference type="KEGG" id="azc:AZC_1531"/>
<keyword evidence="2" id="KW-0443">Lipid metabolism</keyword>